<dbReference type="KEGG" id="erc:Ecym_3380"/>
<evidence type="ECO:0000256" key="1">
    <source>
        <dbReference type="SAM" id="MobiDB-lite"/>
    </source>
</evidence>
<name>G8JRU8_ERECY</name>
<dbReference type="Proteomes" id="UP000006790">
    <property type="component" value="Chromosome 3"/>
</dbReference>
<sequence length="129" mass="14464">MSSPFLKTGRIFMQPIDVSSNIVGNSLNLTNHAQRPQWSRASHNYTTYLLHKHMPSYTKRPLRQPGVSIPTAQTFLYTTPLPFRKRSCRNPYTRPDGALLPAAAAGLPAKRTTPFPRHKYSADSALSAR</sequence>
<dbReference type="InParanoid" id="G8JRU8"/>
<gene>
    <name evidence="2" type="ordered locus">Ecym_3380</name>
</gene>
<dbReference type="RefSeq" id="XP_003645684.1">
    <property type="nucleotide sequence ID" value="XM_003645636.1"/>
</dbReference>
<dbReference type="HOGENOM" id="CLU_1948803_0_0_1"/>
<organism evidence="2 3">
    <name type="scientific">Eremothecium cymbalariae (strain CBS 270.75 / DBVPG 7215 / KCTC 17166 / NRRL Y-17582)</name>
    <name type="common">Yeast</name>
    <dbReference type="NCBI Taxonomy" id="931890"/>
    <lineage>
        <taxon>Eukaryota</taxon>
        <taxon>Fungi</taxon>
        <taxon>Dikarya</taxon>
        <taxon>Ascomycota</taxon>
        <taxon>Saccharomycotina</taxon>
        <taxon>Saccharomycetes</taxon>
        <taxon>Saccharomycetales</taxon>
        <taxon>Saccharomycetaceae</taxon>
        <taxon>Eremothecium</taxon>
    </lineage>
</organism>
<evidence type="ECO:0000313" key="3">
    <source>
        <dbReference type="Proteomes" id="UP000006790"/>
    </source>
</evidence>
<protein>
    <submittedName>
        <fullName evidence="2">Uncharacterized protein</fullName>
    </submittedName>
</protein>
<dbReference type="AlphaFoldDB" id="G8JRU8"/>
<keyword evidence="3" id="KW-1185">Reference proteome</keyword>
<reference evidence="3" key="1">
    <citation type="journal article" date="2012" name="G3 (Bethesda)">
        <title>Pichia sorbitophila, an interspecies yeast hybrid reveals early steps of genome resolution following polyploidization.</title>
        <authorList>
            <person name="Leh Louis V."/>
            <person name="Despons L."/>
            <person name="Friedrich A."/>
            <person name="Martin T."/>
            <person name="Durrens P."/>
            <person name="Casaregola S."/>
            <person name="Neuveglise C."/>
            <person name="Fairhead C."/>
            <person name="Marck C."/>
            <person name="Cruz J.A."/>
            <person name="Straub M.L."/>
            <person name="Kugler V."/>
            <person name="Sacerdot C."/>
            <person name="Uzunov Z."/>
            <person name="Thierry A."/>
            <person name="Weiss S."/>
            <person name="Bleykasten C."/>
            <person name="De Montigny J."/>
            <person name="Jacques N."/>
            <person name="Jung P."/>
            <person name="Lemaire M."/>
            <person name="Mallet S."/>
            <person name="Morel G."/>
            <person name="Richard G.F."/>
            <person name="Sarkar A."/>
            <person name="Savel G."/>
            <person name="Schacherer J."/>
            <person name="Seret M.L."/>
            <person name="Talla E."/>
            <person name="Samson G."/>
            <person name="Jubin C."/>
            <person name="Poulain J."/>
            <person name="Vacherie B."/>
            <person name="Barbe V."/>
            <person name="Pelletier E."/>
            <person name="Sherman D.J."/>
            <person name="Westhof E."/>
            <person name="Weissenbach J."/>
            <person name="Baret P.V."/>
            <person name="Wincker P."/>
            <person name="Gaillardin C."/>
            <person name="Dujon B."/>
            <person name="Souciet J.L."/>
        </authorList>
    </citation>
    <scope>NUCLEOTIDE SEQUENCE [LARGE SCALE GENOMIC DNA]</scope>
    <source>
        <strain evidence="3">CBS 270.75 / DBVPG 7215 / KCTC 17166 / NRRL Y-17582</strain>
    </source>
</reference>
<dbReference type="EMBL" id="CP002499">
    <property type="protein sequence ID" value="AET38867.1"/>
    <property type="molecule type" value="Genomic_DNA"/>
</dbReference>
<dbReference type="GeneID" id="11471022"/>
<feature type="region of interest" description="Disordered" evidence="1">
    <location>
        <begin position="109"/>
        <end position="129"/>
    </location>
</feature>
<accession>G8JRU8</accession>
<proteinExistence type="predicted"/>
<evidence type="ECO:0000313" key="2">
    <source>
        <dbReference type="EMBL" id="AET38867.1"/>
    </source>
</evidence>